<dbReference type="Pfam" id="PF02463">
    <property type="entry name" value="SMC_N"/>
    <property type="match status" value="1"/>
</dbReference>
<dbReference type="GO" id="GO:0006260">
    <property type="term" value="P:DNA replication"/>
    <property type="evidence" value="ECO:0007669"/>
    <property type="project" value="UniProtKB-UniRule"/>
</dbReference>
<reference evidence="11" key="2">
    <citation type="journal article" date="2021" name="PeerJ">
        <title>Extensive microbial diversity within the chicken gut microbiome revealed by metagenomics and culture.</title>
        <authorList>
            <person name="Gilroy R."/>
            <person name="Ravi A."/>
            <person name="Getino M."/>
            <person name="Pursley I."/>
            <person name="Horton D.L."/>
            <person name="Alikhan N.F."/>
            <person name="Baker D."/>
            <person name="Gharbi K."/>
            <person name="Hall N."/>
            <person name="Watson M."/>
            <person name="Adriaenssens E.M."/>
            <person name="Foster-Nyarko E."/>
            <person name="Jarju S."/>
            <person name="Secka A."/>
            <person name="Antonio M."/>
            <person name="Oren A."/>
            <person name="Chaudhuri R.R."/>
            <person name="La Ragione R."/>
            <person name="Hildebrand F."/>
            <person name="Pallen M.J."/>
        </authorList>
    </citation>
    <scope>NUCLEOTIDE SEQUENCE</scope>
    <source>
        <strain evidence="11">B2-16538</strain>
    </source>
</reference>
<feature type="domain" description="RecF/RecN/SMC N-terminal" evidence="10">
    <location>
        <begin position="4"/>
        <end position="342"/>
    </location>
</feature>
<dbReference type="Gene3D" id="1.20.1050.90">
    <property type="entry name" value="RecF/RecN/SMC, N-terminal domain"/>
    <property type="match status" value="1"/>
</dbReference>
<reference evidence="11" key="1">
    <citation type="submission" date="2020-10" db="EMBL/GenBank/DDBJ databases">
        <authorList>
            <person name="Gilroy R."/>
        </authorList>
    </citation>
    <scope>NUCLEOTIDE SEQUENCE</scope>
    <source>
        <strain evidence="11">B2-16538</strain>
    </source>
</reference>
<evidence type="ECO:0000313" key="12">
    <source>
        <dbReference type="Proteomes" id="UP000823750"/>
    </source>
</evidence>
<keyword evidence="9" id="KW-0234">DNA repair</keyword>
<dbReference type="SUPFAM" id="SSF52540">
    <property type="entry name" value="P-loop containing nucleoside triphosphate hydrolases"/>
    <property type="match status" value="1"/>
</dbReference>
<dbReference type="GO" id="GO:0000731">
    <property type="term" value="P:DNA synthesis involved in DNA repair"/>
    <property type="evidence" value="ECO:0007669"/>
    <property type="project" value="TreeGrafter"/>
</dbReference>
<dbReference type="InterPro" id="IPR003395">
    <property type="entry name" value="RecF/RecN/SMC_N"/>
</dbReference>
<evidence type="ECO:0000256" key="9">
    <source>
        <dbReference type="HAMAP-Rule" id="MF_00365"/>
    </source>
</evidence>
<evidence type="ECO:0000256" key="6">
    <source>
        <dbReference type="ARBA" id="ARBA00022741"/>
    </source>
</evidence>
<comment type="function">
    <text evidence="9">The RecF protein is involved in DNA metabolism; it is required for DNA replication and normal SOS inducibility. RecF binds preferentially to single-stranded, linear DNA. It also seems to bind ATP.</text>
</comment>
<evidence type="ECO:0000256" key="3">
    <source>
        <dbReference type="ARBA" id="ARBA00020170"/>
    </source>
</evidence>
<keyword evidence="8 9" id="KW-0238">DNA-binding</keyword>
<evidence type="ECO:0000259" key="10">
    <source>
        <dbReference type="Pfam" id="PF02463"/>
    </source>
</evidence>
<keyword evidence="9" id="KW-0742">SOS response</keyword>
<dbReference type="InterPro" id="IPR018078">
    <property type="entry name" value="DNA-binding_RecF_CS"/>
</dbReference>
<comment type="similarity">
    <text evidence="2 9">Belongs to the RecF family.</text>
</comment>
<keyword evidence="9" id="KW-0227">DNA damage</keyword>
<dbReference type="GO" id="GO:0006302">
    <property type="term" value="P:double-strand break repair"/>
    <property type="evidence" value="ECO:0007669"/>
    <property type="project" value="TreeGrafter"/>
</dbReference>
<gene>
    <name evidence="9" type="primary">recF</name>
    <name evidence="11" type="ORF">IAB78_01115</name>
</gene>
<protein>
    <recommendedName>
        <fullName evidence="3 9">DNA replication and repair protein RecF</fullName>
    </recommendedName>
</protein>
<evidence type="ECO:0000256" key="4">
    <source>
        <dbReference type="ARBA" id="ARBA00022490"/>
    </source>
</evidence>
<evidence type="ECO:0000256" key="7">
    <source>
        <dbReference type="ARBA" id="ARBA00022840"/>
    </source>
</evidence>
<dbReference type="GO" id="GO:0003697">
    <property type="term" value="F:single-stranded DNA binding"/>
    <property type="evidence" value="ECO:0007669"/>
    <property type="project" value="UniProtKB-UniRule"/>
</dbReference>
<evidence type="ECO:0000256" key="1">
    <source>
        <dbReference type="ARBA" id="ARBA00004496"/>
    </source>
</evidence>
<dbReference type="EMBL" id="JADILX010000021">
    <property type="protein sequence ID" value="MBO8485010.1"/>
    <property type="molecule type" value="Genomic_DNA"/>
</dbReference>
<sequence length="365" mass="41100">MPVLEKIIVSDFRNIAFQELDFSPNVNCISGNNGEGKTNLLEAVWYLSMTKSAFASSDRFNFRYGTETFSISGTCRMENGLESRFAVQVTSKGEKKVLRDDKPYSRISEHIGELPVVMVSPSDTSLVSESGEERRKFVNSVLSQMDREYLSAVQQYNRLLLQRNRVLKSPSVDRELLAALDLGMGRHAAYIHEARKRFVSDISPIVSGYYRELSGGKEDVSVSYRSDLDGGPLEDLLARSFDRDSLLGFTSAGVHRDDFVFAMDGYPIRRCGSQGQQKSFLVSLKFAQYDIMKKSYGFAPTLLLDDVFDKLDMNRISNLLSMVTGNDFGQIFITDCNKVRMSALVDRLTDDRAYFECAAGSFTRQ</sequence>
<keyword evidence="6 9" id="KW-0547">Nucleotide-binding</keyword>
<dbReference type="Gene3D" id="3.40.50.300">
    <property type="entry name" value="P-loop containing nucleotide triphosphate hydrolases"/>
    <property type="match status" value="1"/>
</dbReference>
<dbReference type="InterPro" id="IPR042174">
    <property type="entry name" value="RecF_2"/>
</dbReference>
<dbReference type="PANTHER" id="PTHR32182:SF0">
    <property type="entry name" value="DNA REPLICATION AND REPAIR PROTEIN RECF"/>
    <property type="match status" value="1"/>
</dbReference>
<dbReference type="PROSITE" id="PS00617">
    <property type="entry name" value="RECF_1"/>
    <property type="match status" value="1"/>
</dbReference>
<keyword evidence="7 9" id="KW-0067">ATP-binding</keyword>
<name>A0A9D9J1K2_9BACT</name>
<dbReference type="GO" id="GO:0009432">
    <property type="term" value="P:SOS response"/>
    <property type="evidence" value="ECO:0007669"/>
    <property type="project" value="UniProtKB-UniRule"/>
</dbReference>
<organism evidence="11 12">
    <name type="scientific">Candidatus Cryptobacteroides excrementavium</name>
    <dbReference type="NCBI Taxonomy" id="2840759"/>
    <lineage>
        <taxon>Bacteria</taxon>
        <taxon>Pseudomonadati</taxon>
        <taxon>Bacteroidota</taxon>
        <taxon>Bacteroidia</taxon>
        <taxon>Bacteroidales</taxon>
        <taxon>Candidatus Cryptobacteroides</taxon>
    </lineage>
</organism>
<keyword evidence="5 9" id="KW-0235">DNA replication</keyword>
<dbReference type="InterPro" id="IPR001238">
    <property type="entry name" value="DNA-binding_RecF"/>
</dbReference>
<dbReference type="InterPro" id="IPR027417">
    <property type="entry name" value="P-loop_NTPase"/>
</dbReference>
<comment type="subcellular location">
    <subcellularLocation>
        <location evidence="1 9">Cytoplasm</location>
    </subcellularLocation>
</comment>
<proteinExistence type="inferred from homology"/>
<accession>A0A9D9J1K2</accession>
<dbReference type="PANTHER" id="PTHR32182">
    <property type="entry name" value="DNA REPLICATION AND REPAIR PROTEIN RECF"/>
    <property type="match status" value="1"/>
</dbReference>
<dbReference type="GO" id="GO:0005524">
    <property type="term" value="F:ATP binding"/>
    <property type="evidence" value="ECO:0007669"/>
    <property type="project" value="UniProtKB-UniRule"/>
</dbReference>
<dbReference type="AlphaFoldDB" id="A0A9D9J1K2"/>
<dbReference type="NCBIfam" id="TIGR00611">
    <property type="entry name" value="recf"/>
    <property type="match status" value="1"/>
</dbReference>
<comment type="caution">
    <text evidence="11">The sequence shown here is derived from an EMBL/GenBank/DDBJ whole genome shotgun (WGS) entry which is preliminary data.</text>
</comment>
<evidence type="ECO:0000256" key="5">
    <source>
        <dbReference type="ARBA" id="ARBA00022705"/>
    </source>
</evidence>
<evidence type="ECO:0000313" key="11">
    <source>
        <dbReference type="EMBL" id="MBO8485010.1"/>
    </source>
</evidence>
<feature type="binding site" evidence="9">
    <location>
        <begin position="31"/>
        <end position="38"/>
    </location>
    <ligand>
        <name>ATP</name>
        <dbReference type="ChEBI" id="CHEBI:30616"/>
    </ligand>
</feature>
<keyword evidence="4 9" id="KW-0963">Cytoplasm</keyword>
<dbReference type="GO" id="GO:0005737">
    <property type="term" value="C:cytoplasm"/>
    <property type="evidence" value="ECO:0007669"/>
    <property type="project" value="UniProtKB-SubCell"/>
</dbReference>
<dbReference type="HAMAP" id="MF_00365">
    <property type="entry name" value="RecF"/>
    <property type="match status" value="1"/>
</dbReference>
<evidence type="ECO:0000256" key="8">
    <source>
        <dbReference type="ARBA" id="ARBA00023125"/>
    </source>
</evidence>
<dbReference type="Proteomes" id="UP000823750">
    <property type="component" value="Unassembled WGS sequence"/>
</dbReference>
<evidence type="ECO:0000256" key="2">
    <source>
        <dbReference type="ARBA" id="ARBA00008016"/>
    </source>
</evidence>